<keyword evidence="2" id="KW-1185">Reference proteome</keyword>
<reference evidence="2" key="1">
    <citation type="submission" date="2016-10" db="EMBL/GenBank/DDBJ databases">
        <authorList>
            <person name="Varghese N."/>
            <person name="Submissions S."/>
        </authorList>
    </citation>
    <scope>NUCLEOTIDE SEQUENCE [LARGE SCALE GENOMIC DNA]</scope>
    <source>
        <strain evidence="2">DSM 5918</strain>
    </source>
</reference>
<evidence type="ECO:0000313" key="2">
    <source>
        <dbReference type="Proteomes" id="UP000198635"/>
    </source>
</evidence>
<gene>
    <name evidence="1" type="ORF">SAMN04488082_11412</name>
</gene>
<dbReference type="EMBL" id="FORX01000014">
    <property type="protein sequence ID" value="SFK09708.1"/>
    <property type="molecule type" value="Genomic_DNA"/>
</dbReference>
<organism evidence="1 2">
    <name type="scientific">Desulfomicrobium apsheronum</name>
    <dbReference type="NCBI Taxonomy" id="52560"/>
    <lineage>
        <taxon>Bacteria</taxon>
        <taxon>Pseudomonadati</taxon>
        <taxon>Thermodesulfobacteriota</taxon>
        <taxon>Desulfovibrionia</taxon>
        <taxon>Desulfovibrionales</taxon>
        <taxon>Desulfomicrobiaceae</taxon>
        <taxon>Desulfomicrobium</taxon>
    </lineage>
</organism>
<accession>A0A1I3WQB0</accession>
<sequence length="126" mass="14895">MRTVIFSLILLTFWSTSVLAEHKRLEKEYQRDWCAEARGQAEIRLADGTRADCITRTHAIEFDFGRKWAESIGQALYYSMQTGKRAGVVLILERIEDRKFWIRLNSIIEFQKLPIDTWKIENFQIP</sequence>
<proteinExistence type="predicted"/>
<protein>
    <submittedName>
        <fullName evidence="1">Uncharacterized protein</fullName>
    </submittedName>
</protein>
<dbReference type="Proteomes" id="UP000198635">
    <property type="component" value="Unassembled WGS sequence"/>
</dbReference>
<evidence type="ECO:0000313" key="1">
    <source>
        <dbReference type="EMBL" id="SFK09708.1"/>
    </source>
</evidence>
<dbReference type="STRING" id="52560.SAMN04488082_11412"/>
<dbReference type="RefSeq" id="WP_177193166.1">
    <property type="nucleotide sequence ID" value="NZ_FORX01000014.1"/>
</dbReference>
<name>A0A1I3WQB0_9BACT</name>
<dbReference type="AlphaFoldDB" id="A0A1I3WQB0"/>